<evidence type="ECO:0000256" key="11">
    <source>
        <dbReference type="RuleBase" id="RU000488"/>
    </source>
</evidence>
<dbReference type="STRING" id="402676.B6K2K4"/>
<dbReference type="OrthoDB" id="43906at2759"/>
<evidence type="ECO:0000256" key="4">
    <source>
        <dbReference type="ARBA" id="ARBA00022692"/>
    </source>
</evidence>
<evidence type="ECO:0000256" key="8">
    <source>
        <dbReference type="ARBA" id="ARBA00023128"/>
    </source>
</evidence>
<keyword evidence="14" id="KW-1185">Reference proteome</keyword>
<evidence type="ECO:0000313" key="14">
    <source>
        <dbReference type="Proteomes" id="UP000001744"/>
    </source>
</evidence>
<comment type="similarity">
    <text evidence="2 11">Belongs to the mitochondrial carrier (TC 2.A.29) family.</text>
</comment>
<keyword evidence="4 10" id="KW-0812">Transmembrane</keyword>
<keyword evidence="9 10" id="KW-0472">Membrane</keyword>
<organism evidence="12 14">
    <name type="scientific">Schizosaccharomyces japonicus (strain yFS275 / FY16936)</name>
    <name type="common">Fission yeast</name>
    <dbReference type="NCBI Taxonomy" id="402676"/>
    <lineage>
        <taxon>Eukaryota</taxon>
        <taxon>Fungi</taxon>
        <taxon>Dikarya</taxon>
        <taxon>Ascomycota</taxon>
        <taxon>Taphrinomycotina</taxon>
        <taxon>Schizosaccharomycetes</taxon>
        <taxon>Schizosaccharomycetales</taxon>
        <taxon>Schizosaccharomycetaceae</taxon>
        <taxon>Schizosaccharomyces</taxon>
    </lineage>
</organism>
<dbReference type="GO" id="GO:0048250">
    <property type="term" value="P:iron import into the mitochondrion"/>
    <property type="evidence" value="ECO:0000318"/>
    <property type="project" value="GO_Central"/>
</dbReference>
<dbReference type="Pfam" id="PF00153">
    <property type="entry name" value="Mito_carr"/>
    <property type="match status" value="3"/>
</dbReference>
<evidence type="ECO:0000256" key="7">
    <source>
        <dbReference type="ARBA" id="ARBA00022989"/>
    </source>
</evidence>
<dbReference type="AlphaFoldDB" id="B6K2K4"/>
<accession>B6K2K4</accession>
<protein>
    <submittedName>
        <fullName evidence="12">Iron ion transporter</fullName>
    </submittedName>
</protein>
<dbReference type="EMBL" id="KE651166">
    <property type="protein sequence ID" value="EEB07385.1"/>
    <property type="molecule type" value="Genomic_DNA"/>
</dbReference>
<feature type="repeat" description="Solcar" evidence="10">
    <location>
        <begin position="15"/>
        <end position="103"/>
    </location>
</feature>
<evidence type="ECO:0000256" key="10">
    <source>
        <dbReference type="PROSITE-ProRule" id="PRU00282"/>
    </source>
</evidence>
<dbReference type="PROSITE" id="PS50920">
    <property type="entry name" value="SOLCAR"/>
    <property type="match status" value="3"/>
</dbReference>
<dbReference type="InterPro" id="IPR018108">
    <property type="entry name" value="MCP_transmembrane"/>
</dbReference>
<evidence type="ECO:0000256" key="2">
    <source>
        <dbReference type="ARBA" id="ARBA00006375"/>
    </source>
</evidence>
<evidence type="ECO:0000256" key="1">
    <source>
        <dbReference type="ARBA" id="ARBA00004448"/>
    </source>
</evidence>
<evidence type="ECO:0000313" key="12">
    <source>
        <dbReference type="EMBL" id="EEB07385.1"/>
    </source>
</evidence>
<dbReference type="JaponicusDB" id="SJAG_02473">
    <property type="gene designation" value="mrs3"/>
</dbReference>
<evidence type="ECO:0000256" key="5">
    <source>
        <dbReference type="ARBA" id="ARBA00022737"/>
    </source>
</evidence>
<evidence type="ECO:0000256" key="6">
    <source>
        <dbReference type="ARBA" id="ARBA00022792"/>
    </source>
</evidence>
<evidence type="ECO:0000256" key="3">
    <source>
        <dbReference type="ARBA" id="ARBA00022448"/>
    </source>
</evidence>
<dbReference type="OMA" id="MYNSQHQ"/>
<dbReference type="Proteomes" id="UP000001744">
    <property type="component" value="Unassembled WGS sequence"/>
</dbReference>
<gene>
    <name evidence="13" type="primary">mrs3</name>
    <name evidence="12" type="ORF">SJAG_02473</name>
</gene>
<dbReference type="HOGENOM" id="CLU_015166_3_1_1"/>
<comment type="subcellular location">
    <subcellularLocation>
        <location evidence="1">Mitochondrion inner membrane</location>
        <topology evidence="1">Multi-pass membrane protein</topology>
    </subcellularLocation>
</comment>
<keyword evidence="7" id="KW-1133">Transmembrane helix</keyword>
<proteinExistence type="inferred from homology"/>
<evidence type="ECO:0000313" key="13">
    <source>
        <dbReference type="JaponicusDB" id="SJAG_02473"/>
    </source>
</evidence>
<dbReference type="PRINTS" id="PR00926">
    <property type="entry name" value="MITOCARRIER"/>
</dbReference>
<keyword evidence="5" id="KW-0677">Repeat</keyword>
<dbReference type="InterPro" id="IPR023395">
    <property type="entry name" value="MCP_dom_sf"/>
</dbReference>
<dbReference type="eggNOG" id="KOG0760">
    <property type="taxonomic scope" value="Eukaryota"/>
</dbReference>
<dbReference type="PANTHER" id="PTHR45758">
    <property type="entry name" value="MITOFERRIN-1-RELATED"/>
    <property type="match status" value="1"/>
</dbReference>
<keyword evidence="3 11" id="KW-0813">Transport</keyword>
<sequence>MEDLDYDYEGMPVSSPTYAHLLAGAFAGICEHTVMYPVDAIKTRMQLLNSTGRGVSGSVFGSVAKISSAEGFTSLWRGVTSVVMGAGPAHAIYFSVFEFVKSHVNGSSDRPLATAFAGGSAITISDAFLTPFDMIKQRMQLPNHRYRSVFHCASSVYKNEGIGAFFISYPTSIAMSIPFTAAQVAAYDYCMGIVNPTGVYAPWSHIVSGGVSGALAAAITTPLDVVKTLLQTRGSSSVAEVRSCRGLKEAIAIIHRLGGFRAFFKGIRPRVIVSMPATAVSWASYEFGKEVYKRLSPRDY</sequence>
<evidence type="ECO:0000256" key="9">
    <source>
        <dbReference type="ARBA" id="ARBA00023136"/>
    </source>
</evidence>
<feature type="repeat" description="Solcar" evidence="10">
    <location>
        <begin position="204"/>
        <end position="291"/>
    </location>
</feature>
<dbReference type="InterPro" id="IPR002067">
    <property type="entry name" value="MCP"/>
</dbReference>
<dbReference type="PANTHER" id="PTHR45758:SF4">
    <property type="entry name" value="MITOFERRIN-1"/>
    <property type="match status" value="1"/>
</dbReference>
<keyword evidence="6" id="KW-0999">Mitochondrion inner membrane</keyword>
<dbReference type="RefSeq" id="XP_002173678.1">
    <property type="nucleotide sequence ID" value="XM_002173642.2"/>
</dbReference>
<dbReference type="GO" id="GO:0031966">
    <property type="term" value="C:mitochondrial membrane"/>
    <property type="evidence" value="ECO:0000318"/>
    <property type="project" value="GO_Central"/>
</dbReference>
<dbReference type="GO" id="GO:0005743">
    <property type="term" value="C:mitochondrial inner membrane"/>
    <property type="evidence" value="ECO:0007669"/>
    <property type="project" value="UniProtKB-SubCell"/>
</dbReference>
<feature type="repeat" description="Solcar" evidence="10">
    <location>
        <begin position="109"/>
        <end position="193"/>
    </location>
</feature>
<dbReference type="GO" id="GO:0015093">
    <property type="term" value="F:ferrous iron transmembrane transporter activity"/>
    <property type="evidence" value="ECO:0000318"/>
    <property type="project" value="GO_Central"/>
</dbReference>
<dbReference type="GeneID" id="7049222"/>
<dbReference type="Gene3D" id="1.50.40.10">
    <property type="entry name" value="Mitochondrial carrier domain"/>
    <property type="match status" value="2"/>
</dbReference>
<name>B6K2K4_SCHJY</name>
<reference evidence="12 14" key="1">
    <citation type="journal article" date="2011" name="Science">
        <title>Comparative functional genomics of the fission yeasts.</title>
        <authorList>
            <person name="Rhind N."/>
            <person name="Chen Z."/>
            <person name="Yassour M."/>
            <person name="Thompson D.A."/>
            <person name="Haas B.J."/>
            <person name="Habib N."/>
            <person name="Wapinski I."/>
            <person name="Roy S."/>
            <person name="Lin M.F."/>
            <person name="Heiman D.I."/>
            <person name="Young S.K."/>
            <person name="Furuya K."/>
            <person name="Guo Y."/>
            <person name="Pidoux A."/>
            <person name="Chen H.M."/>
            <person name="Robbertse B."/>
            <person name="Goldberg J.M."/>
            <person name="Aoki K."/>
            <person name="Bayne E.H."/>
            <person name="Berlin A.M."/>
            <person name="Desjardins C.A."/>
            <person name="Dobbs E."/>
            <person name="Dukaj L."/>
            <person name="Fan L."/>
            <person name="FitzGerald M.G."/>
            <person name="French C."/>
            <person name="Gujja S."/>
            <person name="Hansen K."/>
            <person name="Keifenheim D."/>
            <person name="Levin J.Z."/>
            <person name="Mosher R.A."/>
            <person name="Mueller C.A."/>
            <person name="Pfiffner J."/>
            <person name="Priest M."/>
            <person name="Russ C."/>
            <person name="Smialowska A."/>
            <person name="Swoboda P."/>
            <person name="Sykes S.M."/>
            <person name="Vaughn M."/>
            <person name="Vengrova S."/>
            <person name="Yoder R."/>
            <person name="Zeng Q."/>
            <person name="Allshire R."/>
            <person name="Baulcombe D."/>
            <person name="Birren B.W."/>
            <person name="Brown W."/>
            <person name="Ekwall K."/>
            <person name="Kellis M."/>
            <person name="Leatherwood J."/>
            <person name="Levin H."/>
            <person name="Margalit H."/>
            <person name="Martienssen R."/>
            <person name="Nieduszynski C.A."/>
            <person name="Spatafora J.W."/>
            <person name="Friedman N."/>
            <person name="Dalgaard J.Z."/>
            <person name="Baumann P."/>
            <person name="Niki H."/>
            <person name="Regev A."/>
            <person name="Nusbaum C."/>
        </authorList>
    </citation>
    <scope>NUCLEOTIDE SEQUENCE [LARGE SCALE GENOMIC DNA]</scope>
    <source>
        <strain evidence="14">yFS275 / FY16936</strain>
    </source>
</reference>
<keyword evidence="8" id="KW-0496">Mitochondrion</keyword>
<dbReference type="VEuPathDB" id="FungiDB:SJAG_02473"/>
<dbReference type="SUPFAM" id="SSF103506">
    <property type="entry name" value="Mitochondrial carrier"/>
    <property type="match status" value="1"/>
</dbReference>